<dbReference type="Gene3D" id="1.10.600.10">
    <property type="entry name" value="Farnesyl Diphosphate Synthase"/>
    <property type="match status" value="1"/>
</dbReference>
<dbReference type="PROSITE" id="PS01044">
    <property type="entry name" value="SQUALEN_PHYTOEN_SYN_1"/>
    <property type="match status" value="1"/>
</dbReference>
<dbReference type="InterPro" id="IPR033904">
    <property type="entry name" value="Trans_IPPS_HH"/>
</dbReference>
<dbReference type="SFLD" id="SFLDG01018">
    <property type="entry name" value="Squalene/Phytoene_Synthase_Lik"/>
    <property type="match status" value="1"/>
</dbReference>
<keyword evidence="1" id="KW-0808">Transferase</keyword>
<dbReference type="InterPro" id="IPR008949">
    <property type="entry name" value="Isoprenoid_synthase_dom_sf"/>
</dbReference>
<dbReference type="InterPro" id="IPR019845">
    <property type="entry name" value="Squalene/phytoene_synthase_CS"/>
</dbReference>
<accession>A0A932EQ53</accession>
<dbReference type="AlphaFoldDB" id="A0A932EQ53"/>
<evidence type="ECO:0000313" key="2">
    <source>
        <dbReference type="EMBL" id="MBI2678854.1"/>
    </source>
</evidence>
<comment type="caution">
    <text evidence="2">The sequence shown here is derived from an EMBL/GenBank/DDBJ whole genome shotgun (WGS) entry which is preliminary data.</text>
</comment>
<gene>
    <name evidence="2" type="ORF">HYX28_08735</name>
</gene>
<dbReference type="SFLD" id="SFLDG01212">
    <property type="entry name" value="Phytoene_synthase_like"/>
    <property type="match status" value="1"/>
</dbReference>
<dbReference type="Pfam" id="PF00494">
    <property type="entry name" value="SQS_PSY"/>
    <property type="match status" value="1"/>
</dbReference>
<dbReference type="GO" id="GO:0051996">
    <property type="term" value="F:squalene synthase [NAD(P)H] activity"/>
    <property type="evidence" value="ECO:0007669"/>
    <property type="project" value="InterPro"/>
</dbReference>
<dbReference type="InterPro" id="IPR002060">
    <property type="entry name" value="Squ/phyt_synthse"/>
</dbReference>
<dbReference type="Proteomes" id="UP000779809">
    <property type="component" value="Unassembled WGS sequence"/>
</dbReference>
<dbReference type="SFLD" id="SFLDS00005">
    <property type="entry name" value="Isoprenoid_Synthase_Type_I"/>
    <property type="match status" value="1"/>
</dbReference>
<dbReference type="PANTHER" id="PTHR31480">
    <property type="entry name" value="BIFUNCTIONAL LYCOPENE CYCLASE/PHYTOENE SYNTHASE"/>
    <property type="match status" value="1"/>
</dbReference>
<dbReference type="EMBL" id="JACPNR010000010">
    <property type="protein sequence ID" value="MBI2678854.1"/>
    <property type="molecule type" value="Genomic_DNA"/>
</dbReference>
<dbReference type="GO" id="GO:0016117">
    <property type="term" value="P:carotenoid biosynthetic process"/>
    <property type="evidence" value="ECO:0007669"/>
    <property type="project" value="UniProtKB-ARBA"/>
</dbReference>
<reference evidence="2" key="1">
    <citation type="submission" date="2020-07" db="EMBL/GenBank/DDBJ databases">
        <title>Huge and variable diversity of episymbiotic CPR bacteria and DPANN archaea in groundwater ecosystems.</title>
        <authorList>
            <person name="He C.Y."/>
            <person name="Keren R."/>
            <person name="Whittaker M."/>
            <person name="Farag I.F."/>
            <person name="Doudna J."/>
            <person name="Cate J.H.D."/>
            <person name="Banfield J.F."/>
        </authorList>
    </citation>
    <scope>NUCLEOTIDE SEQUENCE</scope>
    <source>
        <strain evidence="2">NC_groundwater_580_Pr5_B-0.1um_64_19</strain>
    </source>
</reference>
<evidence type="ECO:0000256" key="1">
    <source>
        <dbReference type="ARBA" id="ARBA00022679"/>
    </source>
</evidence>
<dbReference type="GO" id="GO:0004311">
    <property type="term" value="F:geranylgeranyl diphosphate synthase activity"/>
    <property type="evidence" value="ECO:0007669"/>
    <property type="project" value="InterPro"/>
</dbReference>
<dbReference type="CDD" id="cd00683">
    <property type="entry name" value="Trans_IPPS_HH"/>
    <property type="match status" value="1"/>
</dbReference>
<dbReference type="InterPro" id="IPR044843">
    <property type="entry name" value="Trans_IPPS_bact-type"/>
</dbReference>
<protein>
    <submittedName>
        <fullName evidence="2">Phytoene/squalene synthase family protein</fullName>
    </submittedName>
</protein>
<proteinExistence type="predicted"/>
<name>A0A932EQ53_9BACT</name>
<dbReference type="SUPFAM" id="SSF48576">
    <property type="entry name" value="Terpenoid synthases"/>
    <property type="match status" value="1"/>
</dbReference>
<evidence type="ECO:0000313" key="3">
    <source>
        <dbReference type="Proteomes" id="UP000779809"/>
    </source>
</evidence>
<sequence length="297" mass="33901">MQSQLDHAYAICRGVTRSSAKNFFYAFLVMPKEKRNALCAVYAFMRHADDLSDDATMPIEQRWQKLEAWSQQFHHAMQGHPTDDPVLFALADAQQRFHIPGERFDQLVQGTMMDLQQSVAGAPLTFATFDDLARYCYHVASVVGLISIRIFGYRDPAAEPLAERTGIAFQLTNIIRDVREDALLGRVYLPEEDLARFGRSAAELDPALLGNGFQAVAWADILRFEADRAREFYRAADELIPLIDEDCQPALWTLVTIYRRLLDKIALKQYDVFRERVRLTVPEKLKVLGKGFARRLA</sequence>
<organism evidence="2 3">
    <name type="scientific">Candidatus Korobacter versatilis</name>
    <dbReference type="NCBI Taxonomy" id="658062"/>
    <lineage>
        <taxon>Bacteria</taxon>
        <taxon>Pseudomonadati</taxon>
        <taxon>Acidobacteriota</taxon>
        <taxon>Terriglobia</taxon>
        <taxon>Terriglobales</taxon>
        <taxon>Candidatus Korobacteraceae</taxon>
        <taxon>Candidatus Korobacter</taxon>
    </lineage>
</organism>